<keyword evidence="1" id="KW-1185">Reference proteome</keyword>
<protein>
    <submittedName>
        <fullName evidence="2">Uncharacterized protein LOC106767394</fullName>
    </submittedName>
</protein>
<sequence>MRICDARAFLEEIPCLLLMFKPQKIFKLLFTLSGLVLSFFSKLVDGSVGASESVNLGGYGGKLVLKNMKYKTMDDGTIKKGLTPKNITACASPFSHEKTTPGRSPSTKRKGLPKLWSVHCISLGSFYKTFWYKQ</sequence>
<evidence type="ECO:0000313" key="1">
    <source>
        <dbReference type="Proteomes" id="UP000087766"/>
    </source>
</evidence>
<dbReference type="STRING" id="3916.A0A3Q0F624"/>
<gene>
    <name evidence="2" type="primary">LOC106767394</name>
</gene>
<dbReference type="OrthoDB" id="27683at2759"/>
<name>A0A3Q0F624_VIGRR</name>
<dbReference type="Proteomes" id="UP000087766">
    <property type="component" value="Chromosome 7"/>
</dbReference>
<dbReference type="RefSeq" id="XP_022639373.1">
    <property type="nucleotide sequence ID" value="XM_022783652.1"/>
</dbReference>
<reference evidence="2" key="2">
    <citation type="submission" date="2025-08" db="UniProtKB">
        <authorList>
            <consortium name="RefSeq"/>
        </authorList>
    </citation>
    <scope>IDENTIFICATION</scope>
    <source>
        <tissue evidence="2">Leaf</tissue>
    </source>
</reference>
<dbReference type="KEGG" id="vra:106767394"/>
<dbReference type="GeneID" id="106767394"/>
<organism evidence="1 2">
    <name type="scientific">Vigna radiata var. radiata</name>
    <name type="common">Mung bean</name>
    <name type="synonym">Phaseolus aureus</name>
    <dbReference type="NCBI Taxonomy" id="3916"/>
    <lineage>
        <taxon>Eukaryota</taxon>
        <taxon>Viridiplantae</taxon>
        <taxon>Streptophyta</taxon>
        <taxon>Embryophyta</taxon>
        <taxon>Tracheophyta</taxon>
        <taxon>Spermatophyta</taxon>
        <taxon>Magnoliopsida</taxon>
        <taxon>eudicotyledons</taxon>
        <taxon>Gunneridae</taxon>
        <taxon>Pentapetalae</taxon>
        <taxon>rosids</taxon>
        <taxon>fabids</taxon>
        <taxon>Fabales</taxon>
        <taxon>Fabaceae</taxon>
        <taxon>Papilionoideae</taxon>
        <taxon>50 kb inversion clade</taxon>
        <taxon>NPAAA clade</taxon>
        <taxon>indigoferoid/millettioid clade</taxon>
        <taxon>Phaseoleae</taxon>
        <taxon>Vigna</taxon>
    </lineage>
</organism>
<dbReference type="AlphaFoldDB" id="A0A3Q0F624"/>
<reference evidence="1" key="1">
    <citation type="journal article" date="2014" name="Nat. Commun.">
        <title>Genome sequence of mungbean and insights into evolution within Vigna species.</title>
        <authorList>
            <person name="Kang Y.J."/>
            <person name="Kim S.K."/>
            <person name="Kim M.Y."/>
            <person name="Lestari P."/>
            <person name="Kim K.H."/>
            <person name="Ha B.K."/>
            <person name="Jun T.H."/>
            <person name="Hwang W.J."/>
            <person name="Lee T."/>
            <person name="Lee J."/>
            <person name="Shim S."/>
            <person name="Yoon M.Y."/>
            <person name="Jang Y.E."/>
            <person name="Han K.S."/>
            <person name="Taeprayoon P."/>
            <person name="Yoon N."/>
            <person name="Somta P."/>
            <person name="Tanya P."/>
            <person name="Kim K.S."/>
            <person name="Gwag J.G."/>
            <person name="Moon J.K."/>
            <person name="Lee Y.H."/>
            <person name="Park B.S."/>
            <person name="Bombarely A."/>
            <person name="Doyle J.J."/>
            <person name="Jackson S.A."/>
            <person name="Schafleitner R."/>
            <person name="Srinives P."/>
            <person name="Varshney R.K."/>
            <person name="Lee S.H."/>
        </authorList>
    </citation>
    <scope>NUCLEOTIDE SEQUENCE [LARGE SCALE GENOMIC DNA]</scope>
    <source>
        <strain evidence="1">cv. VC1973A</strain>
    </source>
</reference>
<evidence type="ECO:0000313" key="2">
    <source>
        <dbReference type="RefSeq" id="XP_022639373.1"/>
    </source>
</evidence>
<proteinExistence type="predicted"/>
<accession>A0A3Q0F624</accession>